<reference evidence="8" key="1">
    <citation type="submission" date="2018-06" db="EMBL/GenBank/DDBJ databases">
        <authorList>
            <person name="Zhirakovskaya E."/>
        </authorList>
    </citation>
    <scope>NUCLEOTIDE SEQUENCE</scope>
</reference>
<evidence type="ECO:0000256" key="4">
    <source>
        <dbReference type="ARBA" id="ARBA00023143"/>
    </source>
</evidence>
<evidence type="ECO:0000256" key="2">
    <source>
        <dbReference type="ARBA" id="ARBA00009677"/>
    </source>
</evidence>
<dbReference type="AlphaFoldDB" id="A0A3B0ZR11"/>
<sequence>MSLYSIFDIAGSAMNAQNIRLNTTASNLANADSVSSTQETTYRSRQPIFAQMMRDFGDKNNGVQVLGVVESNAPLRSEYNPNHAMANKDGYIFRPNVNVIDEMANMISASRAYQTNVEVLNTAKQMMMRTLSIGQ</sequence>
<name>A0A3B0ZR11_9ZZZZ</name>
<dbReference type="PANTHER" id="PTHR30435">
    <property type="entry name" value="FLAGELLAR PROTEIN"/>
    <property type="match status" value="1"/>
</dbReference>
<accession>A0A3B0ZR11</accession>
<dbReference type="PROSITE" id="PS00588">
    <property type="entry name" value="FLAGELLA_BB_ROD"/>
    <property type="match status" value="1"/>
</dbReference>
<evidence type="ECO:0000256" key="3">
    <source>
        <dbReference type="ARBA" id="ARBA00017941"/>
    </source>
</evidence>
<dbReference type="GO" id="GO:0071978">
    <property type="term" value="P:bacterial-type flagellum-dependent swarming motility"/>
    <property type="evidence" value="ECO:0007669"/>
    <property type="project" value="TreeGrafter"/>
</dbReference>
<dbReference type="Pfam" id="PF00460">
    <property type="entry name" value="Flg_bb_rod"/>
    <property type="match status" value="1"/>
</dbReference>
<protein>
    <recommendedName>
        <fullName evidence="3">Flagellar basal-body rod protein FlgC</fullName>
    </recommendedName>
</protein>
<dbReference type="EMBL" id="UOFS01000014">
    <property type="protein sequence ID" value="VAW94131.1"/>
    <property type="molecule type" value="Genomic_DNA"/>
</dbReference>
<dbReference type="GO" id="GO:0030694">
    <property type="term" value="C:bacterial-type flagellum basal body, rod"/>
    <property type="evidence" value="ECO:0007669"/>
    <property type="project" value="InterPro"/>
</dbReference>
<keyword evidence="8" id="KW-0282">Flagellum</keyword>
<organism evidence="8">
    <name type="scientific">hydrothermal vent metagenome</name>
    <dbReference type="NCBI Taxonomy" id="652676"/>
    <lineage>
        <taxon>unclassified sequences</taxon>
        <taxon>metagenomes</taxon>
        <taxon>ecological metagenomes</taxon>
    </lineage>
</organism>
<keyword evidence="8" id="KW-0966">Cell projection</keyword>
<dbReference type="Pfam" id="PF06429">
    <property type="entry name" value="Flg_bbr_C"/>
    <property type="match status" value="1"/>
</dbReference>
<evidence type="ECO:0000256" key="1">
    <source>
        <dbReference type="ARBA" id="ARBA00004117"/>
    </source>
</evidence>
<comment type="subcellular location">
    <subcellularLocation>
        <location evidence="1">Bacterial flagellum basal body</location>
    </subcellularLocation>
</comment>
<feature type="domain" description="Flagellar basal-body/hook protein C-terminal" evidence="7">
    <location>
        <begin position="90"/>
        <end position="132"/>
    </location>
</feature>
<dbReference type="InterPro" id="IPR001444">
    <property type="entry name" value="Flag_bb_rod_N"/>
</dbReference>
<evidence type="ECO:0000256" key="5">
    <source>
        <dbReference type="ARBA" id="ARBA00025933"/>
    </source>
</evidence>
<feature type="domain" description="Flagellar basal body rod protein N-terminal" evidence="6">
    <location>
        <begin position="8"/>
        <end position="32"/>
    </location>
</feature>
<keyword evidence="4" id="KW-0975">Bacterial flagellum</keyword>
<dbReference type="InterPro" id="IPR006299">
    <property type="entry name" value="FlgC"/>
</dbReference>
<evidence type="ECO:0000259" key="7">
    <source>
        <dbReference type="Pfam" id="PF06429"/>
    </source>
</evidence>
<keyword evidence="8" id="KW-0969">Cilium</keyword>
<dbReference type="InterPro" id="IPR010930">
    <property type="entry name" value="Flg_bb/hook_C_dom"/>
</dbReference>
<dbReference type="NCBIfam" id="TIGR01395">
    <property type="entry name" value="FlgC"/>
    <property type="match status" value="1"/>
</dbReference>
<comment type="similarity">
    <text evidence="2">Belongs to the flagella basal body rod proteins family.</text>
</comment>
<gene>
    <name evidence="8" type="ORF">MNBD_GAMMA22-2157</name>
</gene>
<evidence type="ECO:0000313" key="8">
    <source>
        <dbReference type="EMBL" id="VAW94131.1"/>
    </source>
</evidence>
<evidence type="ECO:0000259" key="6">
    <source>
        <dbReference type="Pfam" id="PF00460"/>
    </source>
</evidence>
<dbReference type="PANTHER" id="PTHR30435:SF2">
    <property type="entry name" value="FLAGELLAR BASAL-BODY ROD PROTEIN FLGC"/>
    <property type="match status" value="1"/>
</dbReference>
<dbReference type="InterPro" id="IPR019776">
    <property type="entry name" value="Flagellar_basal_body_rod_CS"/>
</dbReference>
<comment type="subunit">
    <text evidence="5">The basal body constitutes a major portion of the flagellar organelle and consists of four rings (L,P,S, and M) mounted on a central rod. The rod consists of about 26 subunits of FlgG in the distal portion, and FlgB, FlgC and FlgF are thought to build up the proximal portion of the rod with about 6 subunits each.</text>
</comment>
<proteinExistence type="inferred from homology"/>